<organism evidence="8 9">
    <name type="scientific">Arthrobotrys conoides</name>
    <dbReference type="NCBI Taxonomy" id="74498"/>
    <lineage>
        <taxon>Eukaryota</taxon>
        <taxon>Fungi</taxon>
        <taxon>Dikarya</taxon>
        <taxon>Ascomycota</taxon>
        <taxon>Pezizomycotina</taxon>
        <taxon>Orbiliomycetes</taxon>
        <taxon>Orbiliales</taxon>
        <taxon>Orbiliaceae</taxon>
        <taxon>Arthrobotrys</taxon>
    </lineage>
</organism>
<dbReference type="PANTHER" id="PTHR33048:SF131">
    <property type="entry name" value="INTEGRAL MEMBRANE PROTEIN"/>
    <property type="match status" value="1"/>
</dbReference>
<accession>A0AAN8P864</accession>
<dbReference type="InterPro" id="IPR049326">
    <property type="entry name" value="Rhodopsin_dom_fungi"/>
</dbReference>
<dbReference type="InterPro" id="IPR052337">
    <property type="entry name" value="SAT4-like"/>
</dbReference>
<keyword evidence="4 6" id="KW-0472">Membrane</keyword>
<evidence type="ECO:0000256" key="2">
    <source>
        <dbReference type="ARBA" id="ARBA00022692"/>
    </source>
</evidence>
<evidence type="ECO:0000256" key="1">
    <source>
        <dbReference type="ARBA" id="ARBA00004141"/>
    </source>
</evidence>
<evidence type="ECO:0000256" key="6">
    <source>
        <dbReference type="SAM" id="Phobius"/>
    </source>
</evidence>
<keyword evidence="3 6" id="KW-1133">Transmembrane helix</keyword>
<evidence type="ECO:0000256" key="3">
    <source>
        <dbReference type="ARBA" id="ARBA00022989"/>
    </source>
</evidence>
<evidence type="ECO:0000256" key="4">
    <source>
        <dbReference type="ARBA" id="ARBA00023136"/>
    </source>
</evidence>
<comment type="subcellular location">
    <subcellularLocation>
        <location evidence="1">Membrane</location>
        <topology evidence="1">Multi-pass membrane protein</topology>
    </subcellularLocation>
</comment>
<gene>
    <name evidence="8" type="ORF">TWF506_000445</name>
</gene>
<dbReference type="AlphaFoldDB" id="A0AAN8P864"/>
<feature type="transmembrane region" description="Helical" evidence="6">
    <location>
        <begin position="129"/>
        <end position="153"/>
    </location>
</feature>
<dbReference type="Proteomes" id="UP001307849">
    <property type="component" value="Unassembled WGS sequence"/>
</dbReference>
<evidence type="ECO:0000259" key="7">
    <source>
        <dbReference type="Pfam" id="PF20684"/>
    </source>
</evidence>
<feature type="transmembrane region" description="Helical" evidence="6">
    <location>
        <begin position="12"/>
        <end position="36"/>
    </location>
</feature>
<protein>
    <recommendedName>
        <fullName evidence="7">Rhodopsin domain-containing protein</fullName>
    </recommendedName>
</protein>
<feature type="domain" description="Rhodopsin" evidence="7">
    <location>
        <begin position="33"/>
        <end position="271"/>
    </location>
</feature>
<dbReference type="PANTHER" id="PTHR33048">
    <property type="entry name" value="PTH11-LIKE INTEGRAL MEMBRANE PROTEIN (AFU_ORTHOLOGUE AFUA_5G11245)"/>
    <property type="match status" value="1"/>
</dbReference>
<reference evidence="8 9" key="1">
    <citation type="submission" date="2019-10" db="EMBL/GenBank/DDBJ databases">
        <authorList>
            <person name="Palmer J.M."/>
        </authorList>
    </citation>
    <scope>NUCLEOTIDE SEQUENCE [LARGE SCALE GENOMIC DNA]</scope>
    <source>
        <strain evidence="8 9">TWF506</strain>
    </source>
</reference>
<name>A0AAN8P864_9PEZI</name>
<evidence type="ECO:0000313" key="9">
    <source>
        <dbReference type="Proteomes" id="UP001307849"/>
    </source>
</evidence>
<feature type="transmembrane region" description="Helical" evidence="6">
    <location>
        <begin position="212"/>
        <end position="230"/>
    </location>
</feature>
<feature type="transmembrane region" description="Helical" evidence="6">
    <location>
        <begin position="57"/>
        <end position="76"/>
    </location>
</feature>
<sequence length="399" mass="43393">MAESTTGNGSNLAALTVATAVVSMVLCTAGVVARLLTRLKDANQRLYLEDCILVGPAYICTMGVACTMIAATTYKLGSHVDPVVDKDNTIKLMKTFYALQIALLIALGAIRASLLLFIRRLSKTSSKLIYTITSVLVHISTTHITVSIFSSIFRCNPISTLWTPGTIKYTCTNIVAVYVLVSVGLAIDALMFLLPAILIIDLHITKKKKFQSLVMFALGGGGCIIEALRFGQLEEARASLNPTYSSGKVVIFLFIQVVLGMLCCCAPSIKAFGSRVISSRLKRQSFGSYSDNVGANVPRDTGHTTYLQDIEIGDDSRFGEVLTPPQRIVESSVKNIELETQRNGNDGTVVGGRIMDLKEVLKFCNEAATQDNKVSQNSRSSSSMYEEFNAKPMEWGRQL</sequence>
<comment type="caution">
    <text evidence="8">The sequence shown here is derived from an EMBL/GenBank/DDBJ whole genome shotgun (WGS) entry which is preliminary data.</text>
</comment>
<feature type="transmembrane region" description="Helical" evidence="6">
    <location>
        <begin position="173"/>
        <end position="200"/>
    </location>
</feature>
<feature type="transmembrane region" description="Helical" evidence="6">
    <location>
        <begin position="250"/>
        <end position="273"/>
    </location>
</feature>
<dbReference type="EMBL" id="JAVHJM010000001">
    <property type="protein sequence ID" value="KAK6520161.1"/>
    <property type="molecule type" value="Genomic_DNA"/>
</dbReference>
<evidence type="ECO:0000256" key="5">
    <source>
        <dbReference type="ARBA" id="ARBA00038359"/>
    </source>
</evidence>
<dbReference type="Pfam" id="PF20684">
    <property type="entry name" value="Fung_rhodopsin"/>
    <property type="match status" value="1"/>
</dbReference>
<dbReference type="GO" id="GO:0016020">
    <property type="term" value="C:membrane"/>
    <property type="evidence" value="ECO:0007669"/>
    <property type="project" value="UniProtKB-SubCell"/>
</dbReference>
<comment type="similarity">
    <text evidence="5">Belongs to the SAT4 family.</text>
</comment>
<keyword evidence="9" id="KW-1185">Reference proteome</keyword>
<keyword evidence="2 6" id="KW-0812">Transmembrane</keyword>
<proteinExistence type="inferred from homology"/>
<evidence type="ECO:0000313" key="8">
    <source>
        <dbReference type="EMBL" id="KAK6520161.1"/>
    </source>
</evidence>
<feature type="transmembrane region" description="Helical" evidence="6">
    <location>
        <begin position="96"/>
        <end position="117"/>
    </location>
</feature>